<feature type="compositionally biased region" description="Acidic residues" evidence="1">
    <location>
        <begin position="85"/>
        <end position="95"/>
    </location>
</feature>
<dbReference type="AlphaFoldDB" id="A0A3S5CPA3"/>
<evidence type="ECO:0000256" key="1">
    <source>
        <dbReference type="SAM" id="MobiDB-lite"/>
    </source>
</evidence>
<dbReference type="Proteomes" id="UP000784294">
    <property type="component" value="Unassembled WGS sequence"/>
</dbReference>
<evidence type="ECO:0000313" key="2">
    <source>
        <dbReference type="EMBL" id="VEL25314.1"/>
    </source>
</evidence>
<evidence type="ECO:0000313" key="3">
    <source>
        <dbReference type="Proteomes" id="UP000784294"/>
    </source>
</evidence>
<name>A0A3S5CPA3_9PLAT</name>
<proteinExistence type="predicted"/>
<reference evidence="2" key="1">
    <citation type="submission" date="2018-11" db="EMBL/GenBank/DDBJ databases">
        <authorList>
            <consortium name="Pathogen Informatics"/>
        </authorList>
    </citation>
    <scope>NUCLEOTIDE SEQUENCE</scope>
</reference>
<sequence length="174" mass="18628">MRYAANTTSRSRSNLSNPGIGPSRSCSTGGSSGCRFSSSLGICQRTSASTFHAGDLATSRRQNSSSSYPRRRRLDSSRVQPVAVGEEDDDEDGDEDGRYCLSSSRGASRGSHVETEDYEDYDEEEDEKACNVPGTVPGRELSGARGQSSSVCNWAFCSRSHRTGVLSAHAQGQA</sequence>
<feature type="region of interest" description="Disordered" evidence="1">
    <location>
        <begin position="1"/>
        <end position="35"/>
    </location>
</feature>
<feature type="compositionally biased region" description="Polar residues" evidence="1">
    <location>
        <begin position="59"/>
        <end position="68"/>
    </location>
</feature>
<feature type="compositionally biased region" description="Acidic residues" evidence="1">
    <location>
        <begin position="116"/>
        <end position="127"/>
    </location>
</feature>
<comment type="caution">
    <text evidence="2">The sequence shown here is derived from an EMBL/GenBank/DDBJ whole genome shotgun (WGS) entry which is preliminary data.</text>
</comment>
<feature type="region of interest" description="Disordered" evidence="1">
    <location>
        <begin position="51"/>
        <end position="146"/>
    </location>
</feature>
<dbReference type="EMBL" id="CAAALY010072973">
    <property type="protein sequence ID" value="VEL25314.1"/>
    <property type="molecule type" value="Genomic_DNA"/>
</dbReference>
<organism evidence="2 3">
    <name type="scientific">Protopolystoma xenopodis</name>
    <dbReference type="NCBI Taxonomy" id="117903"/>
    <lineage>
        <taxon>Eukaryota</taxon>
        <taxon>Metazoa</taxon>
        <taxon>Spiralia</taxon>
        <taxon>Lophotrochozoa</taxon>
        <taxon>Platyhelminthes</taxon>
        <taxon>Monogenea</taxon>
        <taxon>Polyopisthocotylea</taxon>
        <taxon>Polystomatidea</taxon>
        <taxon>Polystomatidae</taxon>
        <taxon>Protopolystoma</taxon>
    </lineage>
</organism>
<keyword evidence="3" id="KW-1185">Reference proteome</keyword>
<feature type="non-terminal residue" evidence="2">
    <location>
        <position position="1"/>
    </location>
</feature>
<gene>
    <name evidence="2" type="ORF">PXEA_LOCUS18754</name>
</gene>
<protein>
    <submittedName>
        <fullName evidence="2">Uncharacterized protein</fullName>
    </submittedName>
</protein>
<accession>A0A3S5CPA3</accession>